<dbReference type="PANTHER" id="PTHR12907">
    <property type="entry name" value="EGL NINE HOMOLOG-RELATED"/>
    <property type="match status" value="1"/>
</dbReference>
<dbReference type="GO" id="GO:0008198">
    <property type="term" value="F:ferrous iron binding"/>
    <property type="evidence" value="ECO:0007669"/>
    <property type="project" value="TreeGrafter"/>
</dbReference>
<comment type="cofactor">
    <cofactor evidence="1">
        <name>L-ascorbate</name>
        <dbReference type="ChEBI" id="CHEBI:38290"/>
    </cofactor>
</comment>
<dbReference type="AlphaFoldDB" id="A0A0F7UEP9"/>
<name>A0A0F7UEP9_NEOCL</name>
<dbReference type="InterPro" id="IPR051559">
    <property type="entry name" value="HIF_prolyl_hydroxylases"/>
</dbReference>
<dbReference type="InterPro" id="IPR006620">
    <property type="entry name" value="Pro_4_hyd_alph"/>
</dbReference>
<proteinExistence type="predicted"/>
<feature type="domain" description="Fe2OG dioxygenase" evidence="7">
    <location>
        <begin position="165"/>
        <end position="262"/>
    </location>
</feature>
<dbReference type="InterPro" id="IPR044862">
    <property type="entry name" value="Pro_4_hyd_alph_FE2OG_OXY"/>
</dbReference>
<organism evidence="8">
    <name type="scientific">Neospora caninum (strain Liverpool)</name>
    <dbReference type="NCBI Taxonomy" id="572307"/>
    <lineage>
        <taxon>Eukaryota</taxon>
        <taxon>Sar</taxon>
        <taxon>Alveolata</taxon>
        <taxon>Apicomplexa</taxon>
        <taxon>Conoidasida</taxon>
        <taxon>Coccidia</taxon>
        <taxon>Eucoccidiorida</taxon>
        <taxon>Eimeriorina</taxon>
        <taxon>Sarcocystidae</taxon>
        <taxon>Neospora</taxon>
    </lineage>
</organism>
<reference evidence="8" key="1">
    <citation type="journal article" date="2015" name="PLoS ONE">
        <title>Comprehensive Evaluation of Toxoplasma gondii VEG and Neospora caninum LIV Genomes with Tachyzoite Stage Transcriptome and Proteome Defines Novel Transcript Features.</title>
        <authorList>
            <person name="Ramaprasad A."/>
            <person name="Mourier T."/>
            <person name="Naeem R."/>
            <person name="Malas T.B."/>
            <person name="Moussa E."/>
            <person name="Panigrahi A."/>
            <person name="Vermont S.J."/>
            <person name="Otto T.D."/>
            <person name="Wastling J."/>
            <person name="Pain A."/>
        </authorList>
    </citation>
    <scope>NUCLEOTIDE SEQUENCE</scope>
    <source>
        <strain evidence="8">Liverpool</strain>
    </source>
</reference>
<dbReference type="EMBL" id="LN714483">
    <property type="protein sequence ID" value="CEL67481.1"/>
    <property type="molecule type" value="Genomic_DNA"/>
</dbReference>
<keyword evidence="3" id="KW-0847">Vitamin C</keyword>
<dbReference type="GO" id="GO:0071456">
    <property type="term" value="P:cellular response to hypoxia"/>
    <property type="evidence" value="ECO:0007669"/>
    <property type="project" value="TreeGrafter"/>
</dbReference>
<dbReference type="GO" id="GO:0031543">
    <property type="term" value="F:peptidyl-proline dioxygenase activity"/>
    <property type="evidence" value="ECO:0007669"/>
    <property type="project" value="TreeGrafter"/>
</dbReference>
<accession>A0A0F7UEP9</accession>
<dbReference type="SMART" id="SM00702">
    <property type="entry name" value="P4Hc"/>
    <property type="match status" value="1"/>
</dbReference>
<dbReference type="Gene3D" id="2.60.120.620">
    <property type="entry name" value="q2cbj1_9rhob like domain"/>
    <property type="match status" value="1"/>
</dbReference>
<dbReference type="PROSITE" id="PS51471">
    <property type="entry name" value="FE2OG_OXY"/>
    <property type="match status" value="1"/>
</dbReference>
<dbReference type="GO" id="GO:0031418">
    <property type="term" value="F:L-ascorbic acid binding"/>
    <property type="evidence" value="ECO:0007669"/>
    <property type="project" value="UniProtKB-KW"/>
</dbReference>
<keyword evidence="2" id="KW-0479">Metal-binding</keyword>
<keyword evidence="6" id="KW-0408">Iron</keyword>
<evidence type="ECO:0000313" key="8">
    <source>
        <dbReference type="EMBL" id="CEL67481.1"/>
    </source>
</evidence>
<evidence type="ECO:0000256" key="2">
    <source>
        <dbReference type="ARBA" id="ARBA00022723"/>
    </source>
</evidence>
<dbReference type="Pfam" id="PF13640">
    <property type="entry name" value="2OG-FeII_Oxy_3"/>
    <property type="match status" value="1"/>
</dbReference>
<dbReference type="PANTHER" id="PTHR12907:SF26">
    <property type="entry name" value="HIF PROLYL HYDROXYLASE, ISOFORM C"/>
    <property type="match status" value="1"/>
</dbReference>
<evidence type="ECO:0000256" key="1">
    <source>
        <dbReference type="ARBA" id="ARBA00001961"/>
    </source>
</evidence>
<dbReference type="InterPro" id="IPR005123">
    <property type="entry name" value="Oxoglu/Fe-dep_dioxygenase_dom"/>
</dbReference>
<evidence type="ECO:0000256" key="6">
    <source>
        <dbReference type="ARBA" id="ARBA00023004"/>
    </source>
</evidence>
<evidence type="ECO:0000259" key="7">
    <source>
        <dbReference type="PROSITE" id="PS51471"/>
    </source>
</evidence>
<evidence type="ECO:0000256" key="5">
    <source>
        <dbReference type="ARBA" id="ARBA00023002"/>
    </source>
</evidence>
<keyword evidence="5" id="KW-0560">Oxidoreductase</keyword>
<evidence type="ECO:0000256" key="4">
    <source>
        <dbReference type="ARBA" id="ARBA00022964"/>
    </source>
</evidence>
<sequence length="268" mass="29955">MGLDELFMKLPRHLVSQIKEEADGRPIVNCTDCSNSDGLERKRRMYPDLSSFLCDSSEVDFLVDSANSSAPFVIVDKVTEDVGWCRRAREEAQCLRTAGRFKQASFGGGSSKCADVRTRSDDIVWIRREDLVALPACSQIVSLFEEIRASVDKSFLRLGTDLEVDKTEMQLSVYPKGTAGYSAHKDAGPVSGTDRFLTAILYLNEDWKPACGGCLRLYLDDCRLDVSPRLGKLVVFRSEQLEHSVMPVTCADRYAITCWFSVRRRAAG</sequence>
<protein>
    <submittedName>
        <fullName evidence="8">2OG-Fe(II) oxygenase family protein, putative</fullName>
    </submittedName>
</protein>
<evidence type="ECO:0000256" key="3">
    <source>
        <dbReference type="ARBA" id="ARBA00022896"/>
    </source>
</evidence>
<keyword evidence="4" id="KW-0223">Dioxygenase</keyword>
<gene>
    <name evidence="8" type="ORF">BN1204_032800</name>
</gene>